<evidence type="ECO:0000256" key="8">
    <source>
        <dbReference type="ARBA" id="ARBA00064985"/>
    </source>
</evidence>
<dbReference type="PRINTS" id="PR00625">
    <property type="entry name" value="JDOMAIN"/>
</dbReference>
<evidence type="ECO:0000256" key="13">
    <source>
        <dbReference type="ARBA" id="ARBA00081125"/>
    </source>
</evidence>
<protein>
    <recommendedName>
        <fullName evidence="9">DnaJ homolog subfamily B member 13</fullName>
    </recommendedName>
    <alternativeName>
        <fullName evidence="12">Testis and spermatogenesis cell-related protein 6</fullName>
    </alternativeName>
    <alternativeName>
        <fullName evidence="13">Testis spermatocyte apoptosis-related gene 6 protein</fullName>
    </alternativeName>
    <alternativeName>
        <fullName evidence="10">Testis spermatogenesis apoptosis-related gene 3 protein</fullName>
    </alternativeName>
    <alternativeName>
        <fullName evidence="11">Testis spermatogenesis apoptosis-related gene 6 protein</fullName>
    </alternativeName>
</protein>
<dbReference type="SUPFAM" id="SSF49493">
    <property type="entry name" value="HSP40/DnaJ peptide-binding domain"/>
    <property type="match status" value="2"/>
</dbReference>
<dbReference type="InterPro" id="IPR036869">
    <property type="entry name" value="J_dom_sf"/>
</dbReference>
<evidence type="ECO:0000256" key="11">
    <source>
        <dbReference type="ARBA" id="ARBA00078669"/>
    </source>
</evidence>
<dbReference type="OrthoDB" id="550424at2759"/>
<dbReference type="GO" id="GO:0007017">
    <property type="term" value="P:microtubule-based process"/>
    <property type="evidence" value="ECO:0007669"/>
    <property type="project" value="UniProtKB-ARBA"/>
</dbReference>
<dbReference type="SMART" id="SM00271">
    <property type="entry name" value="DnaJ"/>
    <property type="match status" value="1"/>
</dbReference>
<evidence type="ECO:0000256" key="6">
    <source>
        <dbReference type="ARBA" id="ARBA00023273"/>
    </source>
</evidence>
<keyword evidence="3" id="KW-0282">Flagellum</keyword>
<accession>A0A2G8JQX6</accession>
<dbReference type="STRING" id="307972.A0A2G8JQX6"/>
<keyword evidence="6" id="KW-0966">Cell projection</keyword>
<proteinExistence type="evidence at transcript level"/>
<evidence type="ECO:0000256" key="2">
    <source>
        <dbReference type="ARBA" id="ARBA00022794"/>
    </source>
</evidence>
<dbReference type="FunFam" id="2.60.260.20:FF:000002">
    <property type="entry name" value="Dnaj homolog subfamily b member"/>
    <property type="match status" value="1"/>
</dbReference>
<feature type="domain" description="J" evidence="14">
    <location>
        <begin position="4"/>
        <end position="68"/>
    </location>
</feature>
<dbReference type="Pfam" id="PF00226">
    <property type="entry name" value="DnaJ"/>
    <property type="match status" value="1"/>
</dbReference>
<evidence type="ECO:0000256" key="9">
    <source>
        <dbReference type="ARBA" id="ARBA00071910"/>
    </source>
</evidence>
<dbReference type="PANTHER" id="PTHR24078:SF519">
    <property type="entry name" value="DNAJ HOMOLOG SUBFAMILY B MEMBER 13"/>
    <property type="match status" value="1"/>
</dbReference>
<dbReference type="EMBL" id="MH481799">
    <property type="protein sequence ID" value="QCY50095.1"/>
    <property type="molecule type" value="mRNA"/>
</dbReference>
<dbReference type="Gene3D" id="1.10.287.110">
    <property type="entry name" value="DnaJ domain"/>
    <property type="match status" value="1"/>
</dbReference>
<comment type="subcellular location">
    <subcellularLocation>
        <location evidence="1">Cell projection</location>
        <location evidence="1">Cilium</location>
        <location evidence="1">Flagellum</location>
    </subcellularLocation>
</comment>
<dbReference type="PANTHER" id="PTHR24078">
    <property type="entry name" value="DNAJ HOMOLOG SUBFAMILY C MEMBER"/>
    <property type="match status" value="1"/>
</dbReference>
<sequence length="315" mass="35064">MGIDYYAILGLTRSAVDADIKKAYRKLALKYHPDKNQEPIAPDKFRQTGEAFDVLSDAQRKAVYDQFGEEGLKNGVPVGNGEDVLWLPGYTFHGDPHKVFSDFFGGNNPFSEFFDGNHGDHSNGFGGLSGRGRKKQDPSIERDLVLSLEEIFHGCTKKMKISRRVMNEDGHTSSIRDKILTISVQKGWREGTRITFPKEGDQGPNNIPADIVFVVRDKPHPRFARESNNLVFVAKVLLGKALTGCSVDLPTLDGRLLTIPINDIISPGYEKIVPGEGMPISQNPNVRGDLIIRFDIEFPKQLTSEKKLALKESLL</sequence>
<dbReference type="GO" id="GO:0006457">
    <property type="term" value="P:protein folding"/>
    <property type="evidence" value="ECO:0007669"/>
    <property type="project" value="InterPro"/>
</dbReference>
<evidence type="ECO:0000256" key="3">
    <source>
        <dbReference type="ARBA" id="ARBA00022846"/>
    </source>
</evidence>
<dbReference type="InterPro" id="IPR001623">
    <property type="entry name" value="DnaJ_domain"/>
</dbReference>
<dbReference type="GO" id="GO:0051082">
    <property type="term" value="F:unfolded protein binding"/>
    <property type="evidence" value="ECO:0007669"/>
    <property type="project" value="InterPro"/>
</dbReference>
<dbReference type="GO" id="GO:0005829">
    <property type="term" value="C:cytosol"/>
    <property type="evidence" value="ECO:0007669"/>
    <property type="project" value="TreeGrafter"/>
</dbReference>
<dbReference type="InterPro" id="IPR002939">
    <property type="entry name" value="DnaJ_C"/>
</dbReference>
<keyword evidence="17" id="KW-1185">Reference proteome</keyword>
<evidence type="ECO:0000313" key="17">
    <source>
        <dbReference type="Proteomes" id="UP000230750"/>
    </source>
</evidence>
<evidence type="ECO:0000256" key="1">
    <source>
        <dbReference type="ARBA" id="ARBA00004230"/>
    </source>
</evidence>
<dbReference type="PROSITE" id="PS50076">
    <property type="entry name" value="DNAJ_2"/>
    <property type="match status" value="1"/>
</dbReference>
<reference evidence="16" key="2">
    <citation type="submission" date="2018-06" db="EMBL/GenBank/DDBJ databases">
        <title>Identification and characterization of DnaJ in sea cucumber.</title>
        <authorList>
            <person name="Gao L."/>
            <person name="He C."/>
        </authorList>
    </citation>
    <scope>NUCLEOTIDE SEQUENCE</scope>
</reference>
<keyword evidence="5" id="KW-0143">Chaperone</keyword>
<evidence type="ECO:0000313" key="15">
    <source>
        <dbReference type="EMBL" id="PIK38174.1"/>
    </source>
</evidence>
<dbReference type="EMBL" id="MRZV01001393">
    <property type="protein sequence ID" value="PIK38174.1"/>
    <property type="molecule type" value="Genomic_DNA"/>
</dbReference>
<dbReference type="Pfam" id="PF01556">
    <property type="entry name" value="DnaJ_C"/>
    <property type="match status" value="1"/>
</dbReference>
<reference evidence="15 17" key="1">
    <citation type="journal article" date="2017" name="PLoS Biol.">
        <title>The sea cucumber genome provides insights into morphological evolution and visceral regeneration.</title>
        <authorList>
            <person name="Zhang X."/>
            <person name="Sun L."/>
            <person name="Yuan J."/>
            <person name="Sun Y."/>
            <person name="Gao Y."/>
            <person name="Zhang L."/>
            <person name="Li S."/>
            <person name="Dai H."/>
            <person name="Hamel J.F."/>
            <person name="Liu C."/>
            <person name="Yu Y."/>
            <person name="Liu S."/>
            <person name="Lin W."/>
            <person name="Guo K."/>
            <person name="Jin S."/>
            <person name="Xu P."/>
            <person name="Storey K.B."/>
            <person name="Huan P."/>
            <person name="Zhang T."/>
            <person name="Zhou Y."/>
            <person name="Zhang J."/>
            <person name="Lin C."/>
            <person name="Li X."/>
            <person name="Xing L."/>
            <person name="Huo D."/>
            <person name="Sun M."/>
            <person name="Wang L."/>
            <person name="Mercier A."/>
            <person name="Li F."/>
            <person name="Yang H."/>
            <person name="Xiang J."/>
        </authorList>
    </citation>
    <scope>NUCLEOTIDE SEQUENCE [LARGE SCALE GENOMIC DNA]</scope>
    <source>
        <strain evidence="15">Shaxun</strain>
        <tissue evidence="15">Muscle</tissue>
    </source>
</reference>
<dbReference type="GO" id="GO:0036126">
    <property type="term" value="C:sperm flagellum"/>
    <property type="evidence" value="ECO:0007669"/>
    <property type="project" value="UniProtKB-ARBA"/>
</dbReference>
<evidence type="ECO:0000256" key="10">
    <source>
        <dbReference type="ARBA" id="ARBA00075378"/>
    </source>
</evidence>
<dbReference type="SUPFAM" id="SSF46565">
    <property type="entry name" value="Chaperone J-domain"/>
    <property type="match status" value="1"/>
</dbReference>
<organism evidence="15 17">
    <name type="scientific">Stichopus japonicus</name>
    <name type="common">Sea cucumber</name>
    <dbReference type="NCBI Taxonomy" id="307972"/>
    <lineage>
        <taxon>Eukaryota</taxon>
        <taxon>Metazoa</taxon>
        <taxon>Echinodermata</taxon>
        <taxon>Eleutherozoa</taxon>
        <taxon>Echinozoa</taxon>
        <taxon>Holothuroidea</taxon>
        <taxon>Aspidochirotacea</taxon>
        <taxon>Aspidochirotida</taxon>
        <taxon>Stichopodidae</taxon>
        <taxon>Apostichopus</taxon>
    </lineage>
</organism>
<dbReference type="InterPro" id="IPR051339">
    <property type="entry name" value="DnaJ_subfamily_B"/>
</dbReference>
<dbReference type="GO" id="GO:0030030">
    <property type="term" value="P:cell projection organization"/>
    <property type="evidence" value="ECO:0007669"/>
    <property type="project" value="UniProtKB-KW"/>
</dbReference>
<dbReference type="InterPro" id="IPR008971">
    <property type="entry name" value="HSP40/DnaJ_pept-bd"/>
</dbReference>
<dbReference type="Proteomes" id="UP000230750">
    <property type="component" value="Unassembled WGS sequence"/>
</dbReference>
<dbReference type="FunFam" id="1.10.287.110:FF:000033">
    <property type="entry name" value="dnaJ homolog subfamily B member 13"/>
    <property type="match status" value="1"/>
</dbReference>
<dbReference type="FunFam" id="2.60.260.20:FF:000006">
    <property type="entry name" value="DnaJ subfamily B member 13"/>
    <property type="match status" value="1"/>
</dbReference>
<dbReference type="Gene3D" id="2.60.260.20">
    <property type="entry name" value="Urease metallochaperone UreE, N-terminal domain"/>
    <property type="match status" value="2"/>
</dbReference>
<evidence type="ECO:0000256" key="4">
    <source>
        <dbReference type="ARBA" id="ARBA00023069"/>
    </source>
</evidence>
<evidence type="ECO:0000256" key="12">
    <source>
        <dbReference type="ARBA" id="ARBA00080190"/>
    </source>
</evidence>
<keyword evidence="4" id="KW-0969">Cilium</keyword>
<dbReference type="CDD" id="cd10747">
    <property type="entry name" value="DnaJ_C"/>
    <property type="match status" value="1"/>
</dbReference>
<evidence type="ECO:0000256" key="5">
    <source>
        <dbReference type="ARBA" id="ARBA00023186"/>
    </source>
</evidence>
<name>A0A2G8JQX6_STIJA</name>
<keyword evidence="2" id="KW-0970">Cilium biogenesis/degradation</keyword>
<comment type="subunit">
    <text evidence="8">Homodimer. Component of the axonemal radial spoke complex 1 (RS1), at least composed of spoke head proteins RSPH1, RSPH3, RSPH9 and the cilia-specific component RSPH4A or sperm-specific component RSPH6A, spoke stalk proteins RSPH14, DNAJB13, DYDC1, ROPN1L and NME5, and the anchor protein IQUB. Interacts with SUN5. Interacts with IQUB.</text>
</comment>
<dbReference type="CDD" id="cd06257">
    <property type="entry name" value="DnaJ"/>
    <property type="match status" value="1"/>
</dbReference>
<dbReference type="AlphaFoldDB" id="A0A2G8JQX6"/>
<evidence type="ECO:0000256" key="7">
    <source>
        <dbReference type="ARBA" id="ARBA00056649"/>
    </source>
</evidence>
<evidence type="ECO:0000313" key="16">
    <source>
        <dbReference type="EMBL" id="QCY50095.1"/>
    </source>
</evidence>
<dbReference type="GO" id="GO:0051087">
    <property type="term" value="F:protein-folding chaperone binding"/>
    <property type="evidence" value="ECO:0007669"/>
    <property type="project" value="TreeGrafter"/>
</dbReference>
<comment type="function">
    <text evidence="7">Functions as part of axonemal radial spoke complexes that play an important part in the motility of sperm and cilia.</text>
</comment>
<gene>
    <name evidence="15" type="ORF">BSL78_24985</name>
</gene>
<evidence type="ECO:0000259" key="14">
    <source>
        <dbReference type="PROSITE" id="PS50076"/>
    </source>
</evidence>